<dbReference type="InterPro" id="IPR024344">
    <property type="entry name" value="MDMPI_metal-binding"/>
</dbReference>
<dbReference type="NCBIfam" id="TIGR03083">
    <property type="entry name" value="maleylpyruvate isomerase family mycothiol-dependent enzyme"/>
    <property type="match status" value="1"/>
</dbReference>
<dbReference type="GO" id="GO:0046872">
    <property type="term" value="F:metal ion binding"/>
    <property type="evidence" value="ECO:0007669"/>
    <property type="project" value="InterPro"/>
</dbReference>
<name>A0A2V5LYE9_9MICC</name>
<accession>A0A2V5LYE9</accession>
<sequence length="328" mass="35415">MTGRTAHAPASRPNGTRRTRKRPNNASFPDRIDAKSKRPLLASPQDLHRRIHRAGAVAGARGDRVAIARARVTFYRGGVSDLYPHALDFAAYRDNFDADYARFREVAPAALAVPVPECGGWTGEDVVRHLTQVYLHKAESIRTGVMPGGGWPPAWLAERPTLEVLDECHAGLQAEFDGHNPSDAAATWFPEDQTVGFWIRRMAHETAVHRRDVEGAAGSVTGVDALLAVDGIDEVLALMLAGDWSTEVFAEATGATVGIESAGCRWEVTLNPAEDLFRRAADETEAAIVFGGPGDVLLWLWGRAPLPAFGGNADAVSELRARLALATQ</sequence>
<dbReference type="OrthoDB" id="3671213at2"/>
<comment type="caution">
    <text evidence="3">The sequence shown here is derived from an EMBL/GenBank/DDBJ whole genome shotgun (WGS) entry which is preliminary data.</text>
</comment>
<gene>
    <name evidence="3" type="ORF">CVV68_10505</name>
</gene>
<dbReference type="AlphaFoldDB" id="A0A2V5LYE9"/>
<keyword evidence="3" id="KW-0413">Isomerase</keyword>
<keyword evidence="4" id="KW-1185">Reference proteome</keyword>
<dbReference type="InterPro" id="IPR017517">
    <property type="entry name" value="Maleyloyr_isom"/>
</dbReference>
<dbReference type="SUPFAM" id="SSF109854">
    <property type="entry name" value="DinB/YfiT-like putative metalloenzymes"/>
    <property type="match status" value="1"/>
</dbReference>
<dbReference type="PANTHER" id="PTHR40758:SF1">
    <property type="entry name" value="CONSERVED PROTEIN"/>
    <property type="match status" value="1"/>
</dbReference>
<feature type="domain" description="Mycothiol-dependent maleylpyruvate isomerase metal-binding" evidence="2">
    <location>
        <begin position="101"/>
        <end position="213"/>
    </location>
</feature>
<evidence type="ECO:0000313" key="3">
    <source>
        <dbReference type="EMBL" id="PYI67506.1"/>
    </source>
</evidence>
<reference evidence="3 4" key="1">
    <citation type="submission" date="2018-05" db="EMBL/GenBank/DDBJ databases">
        <title>Genetic diversity of glacier-inhabiting Cryobacterium bacteria in China and description of Cryobacterium mengkeensis sp. nov. and Arthrobacter glacialis sp. nov.</title>
        <authorList>
            <person name="Liu Q."/>
            <person name="Xin Y.-H."/>
        </authorList>
    </citation>
    <scope>NUCLEOTIDE SEQUENCE [LARGE SCALE GENOMIC DNA]</scope>
    <source>
        <strain evidence="3 4">LI2</strain>
    </source>
</reference>
<proteinExistence type="predicted"/>
<dbReference type="Proteomes" id="UP000247832">
    <property type="component" value="Unassembled WGS sequence"/>
</dbReference>
<evidence type="ECO:0000313" key="4">
    <source>
        <dbReference type="Proteomes" id="UP000247832"/>
    </source>
</evidence>
<dbReference type="PANTHER" id="PTHR40758">
    <property type="entry name" value="CONSERVED PROTEIN"/>
    <property type="match status" value="1"/>
</dbReference>
<dbReference type="InterPro" id="IPR034660">
    <property type="entry name" value="DinB/YfiT-like"/>
</dbReference>
<dbReference type="EMBL" id="QJVD01000009">
    <property type="protein sequence ID" value="PYI67506.1"/>
    <property type="molecule type" value="Genomic_DNA"/>
</dbReference>
<dbReference type="Pfam" id="PF11716">
    <property type="entry name" value="MDMPI_N"/>
    <property type="match status" value="1"/>
</dbReference>
<protein>
    <submittedName>
        <fullName evidence="3">Maleylpyruvate isomerase family mycothiol-dependent enzyme</fullName>
    </submittedName>
</protein>
<evidence type="ECO:0000259" key="2">
    <source>
        <dbReference type="Pfam" id="PF11716"/>
    </source>
</evidence>
<dbReference type="GO" id="GO:0016853">
    <property type="term" value="F:isomerase activity"/>
    <property type="evidence" value="ECO:0007669"/>
    <property type="project" value="UniProtKB-KW"/>
</dbReference>
<evidence type="ECO:0000256" key="1">
    <source>
        <dbReference type="SAM" id="MobiDB-lite"/>
    </source>
</evidence>
<organism evidence="3 4">
    <name type="scientific">Arthrobacter livingstonensis</name>
    <dbReference type="NCBI Taxonomy" id="670078"/>
    <lineage>
        <taxon>Bacteria</taxon>
        <taxon>Bacillati</taxon>
        <taxon>Actinomycetota</taxon>
        <taxon>Actinomycetes</taxon>
        <taxon>Micrococcales</taxon>
        <taxon>Micrococcaceae</taxon>
        <taxon>Arthrobacter</taxon>
    </lineage>
</organism>
<keyword evidence="3" id="KW-0670">Pyruvate</keyword>
<feature type="region of interest" description="Disordered" evidence="1">
    <location>
        <begin position="1"/>
        <end position="44"/>
    </location>
</feature>
<dbReference type="GO" id="GO:0005886">
    <property type="term" value="C:plasma membrane"/>
    <property type="evidence" value="ECO:0007669"/>
    <property type="project" value="TreeGrafter"/>
</dbReference>